<name>A0A165PIU7_9AGAM</name>
<organism evidence="2 3">
    <name type="scientific">Neolentinus lepideus HHB14362 ss-1</name>
    <dbReference type="NCBI Taxonomy" id="1314782"/>
    <lineage>
        <taxon>Eukaryota</taxon>
        <taxon>Fungi</taxon>
        <taxon>Dikarya</taxon>
        <taxon>Basidiomycota</taxon>
        <taxon>Agaricomycotina</taxon>
        <taxon>Agaricomycetes</taxon>
        <taxon>Gloeophyllales</taxon>
        <taxon>Gloeophyllaceae</taxon>
        <taxon>Neolentinus</taxon>
    </lineage>
</organism>
<gene>
    <name evidence="2" type="ORF">NEOLEDRAFT_1074101</name>
</gene>
<keyword evidence="1" id="KW-1133">Transmembrane helix</keyword>
<dbReference type="AlphaFoldDB" id="A0A165PIU7"/>
<accession>A0A165PIU7</accession>
<proteinExistence type="predicted"/>
<dbReference type="EMBL" id="KV425611">
    <property type="protein sequence ID" value="KZT21099.1"/>
    <property type="molecule type" value="Genomic_DNA"/>
</dbReference>
<dbReference type="Proteomes" id="UP000076761">
    <property type="component" value="Unassembled WGS sequence"/>
</dbReference>
<reference evidence="2 3" key="1">
    <citation type="journal article" date="2016" name="Mol. Biol. Evol.">
        <title>Comparative Genomics of Early-Diverging Mushroom-Forming Fungi Provides Insights into the Origins of Lignocellulose Decay Capabilities.</title>
        <authorList>
            <person name="Nagy L.G."/>
            <person name="Riley R."/>
            <person name="Tritt A."/>
            <person name="Adam C."/>
            <person name="Daum C."/>
            <person name="Floudas D."/>
            <person name="Sun H."/>
            <person name="Yadav J.S."/>
            <person name="Pangilinan J."/>
            <person name="Larsson K.H."/>
            <person name="Matsuura K."/>
            <person name="Barry K."/>
            <person name="Labutti K."/>
            <person name="Kuo R."/>
            <person name="Ohm R.A."/>
            <person name="Bhattacharya S.S."/>
            <person name="Shirouzu T."/>
            <person name="Yoshinaga Y."/>
            <person name="Martin F.M."/>
            <person name="Grigoriev I.V."/>
            <person name="Hibbett D.S."/>
        </authorList>
    </citation>
    <scope>NUCLEOTIDE SEQUENCE [LARGE SCALE GENOMIC DNA]</scope>
    <source>
        <strain evidence="2 3">HHB14362 ss-1</strain>
    </source>
</reference>
<evidence type="ECO:0000313" key="2">
    <source>
        <dbReference type="EMBL" id="KZT21099.1"/>
    </source>
</evidence>
<dbReference type="OrthoDB" id="2607755at2759"/>
<keyword evidence="1" id="KW-0472">Membrane</keyword>
<evidence type="ECO:0000313" key="3">
    <source>
        <dbReference type="Proteomes" id="UP000076761"/>
    </source>
</evidence>
<feature type="transmembrane region" description="Helical" evidence="1">
    <location>
        <begin position="86"/>
        <end position="108"/>
    </location>
</feature>
<dbReference type="InParanoid" id="A0A165PIU7"/>
<sequence length="226" mass="25449">MSTWAVIRSWPRRLLGRQRSVLLDPAANRHLVYEGKPVWWARWTWALVGMDLFLVSSMAEVTWNHWTHLETSEPDAKQKNYVLRPAWQRFCLAAGQFGAGLALAVTLVRLRGKAIRKLYIIPPKDSSLSASEVPKHSQVLIQTPVQSSSSCIKTTLAQCELSPGRDLSEVIMRLRGNDSEFWMEMHGAKIRGKEMPLEKANGALWEAFTGKKAISLSGWISGPILQ</sequence>
<protein>
    <submittedName>
        <fullName evidence="2">Uncharacterized protein</fullName>
    </submittedName>
</protein>
<keyword evidence="3" id="KW-1185">Reference proteome</keyword>
<evidence type="ECO:0000256" key="1">
    <source>
        <dbReference type="SAM" id="Phobius"/>
    </source>
</evidence>
<keyword evidence="1" id="KW-0812">Transmembrane</keyword>
<dbReference type="STRING" id="1314782.A0A165PIU7"/>